<proteinExistence type="predicted"/>
<protein>
    <submittedName>
        <fullName evidence="1">Uncharacterized protein</fullName>
    </submittedName>
</protein>
<comment type="caution">
    <text evidence="1">The sequence shown here is derived from an EMBL/GenBank/DDBJ whole genome shotgun (WGS) entry which is preliminary data.</text>
</comment>
<reference evidence="1 2" key="1">
    <citation type="submission" date="2020-06" db="EMBL/GenBank/DDBJ databases">
        <title>Draft genome sequence of Lactic acid bacteria from Okinawan-style tofu.</title>
        <authorList>
            <person name="Takara I."/>
            <person name="Ikematsu S."/>
        </authorList>
    </citation>
    <scope>NUCLEOTIDE SEQUENCE [LARGE SCALE GENOMIC DNA]</scope>
    <source>
        <strain evidence="2">lg38</strain>
    </source>
</reference>
<dbReference type="AlphaFoldDB" id="A0A6L2ZVY9"/>
<name>A0A6L2ZVY9_9LACT</name>
<accession>A0A6L2ZVY9</accession>
<evidence type="ECO:0000313" key="2">
    <source>
        <dbReference type="Proteomes" id="UP000504756"/>
    </source>
</evidence>
<evidence type="ECO:0000313" key="1">
    <source>
        <dbReference type="EMBL" id="GFO52273.1"/>
    </source>
</evidence>
<sequence>MSEFYYFHNTVDDKGNHEVHSESCSYLPNAYNRTMIGYERSCSDAIKRAEKEYPTKSFDGCYFCSRPCHTG</sequence>
<gene>
    <name evidence="1" type="ORF">ikelab_15480</name>
</gene>
<dbReference type="Proteomes" id="UP000504756">
    <property type="component" value="Unassembled WGS sequence"/>
</dbReference>
<dbReference type="EMBL" id="BLXU01000009">
    <property type="protein sequence ID" value="GFO52273.1"/>
    <property type="molecule type" value="Genomic_DNA"/>
</dbReference>
<organism evidence="1 2">
    <name type="scientific">Lactococcus garvieae</name>
    <dbReference type="NCBI Taxonomy" id="1363"/>
    <lineage>
        <taxon>Bacteria</taxon>
        <taxon>Bacillati</taxon>
        <taxon>Bacillota</taxon>
        <taxon>Bacilli</taxon>
        <taxon>Lactobacillales</taxon>
        <taxon>Streptococcaceae</taxon>
        <taxon>Lactococcus</taxon>
    </lineage>
</organism>